<evidence type="ECO:0000313" key="3">
    <source>
        <dbReference type="Proteomes" id="UP000722336"/>
    </source>
</evidence>
<proteinExistence type="predicted"/>
<keyword evidence="1" id="KW-0732">Signal</keyword>
<dbReference type="EMBL" id="JAGSPA010000002">
    <property type="protein sequence ID" value="MBV7256565.1"/>
    <property type="molecule type" value="Genomic_DNA"/>
</dbReference>
<gene>
    <name evidence="2" type="ORF">KCG44_07175</name>
</gene>
<dbReference type="Proteomes" id="UP000722336">
    <property type="component" value="Unassembled WGS sequence"/>
</dbReference>
<evidence type="ECO:0000256" key="1">
    <source>
        <dbReference type="SAM" id="SignalP"/>
    </source>
</evidence>
<protein>
    <submittedName>
        <fullName evidence="2">Uncharacterized protein</fullName>
    </submittedName>
</protein>
<organism evidence="2 3">
    <name type="scientific">Pacificimonas pallii</name>
    <dbReference type="NCBI Taxonomy" id="2827236"/>
    <lineage>
        <taxon>Bacteria</taxon>
        <taxon>Pseudomonadati</taxon>
        <taxon>Pseudomonadota</taxon>
        <taxon>Alphaproteobacteria</taxon>
        <taxon>Sphingomonadales</taxon>
        <taxon>Sphingosinicellaceae</taxon>
        <taxon>Pacificimonas</taxon>
    </lineage>
</organism>
<feature type="signal peptide" evidence="1">
    <location>
        <begin position="1"/>
        <end position="27"/>
    </location>
</feature>
<keyword evidence="3" id="KW-1185">Reference proteome</keyword>
<comment type="caution">
    <text evidence="2">The sequence shown here is derived from an EMBL/GenBank/DDBJ whole genome shotgun (WGS) entry which is preliminary data.</text>
</comment>
<name>A0ABS6SDS5_9SPHN</name>
<sequence length="97" mass="10098">MNRFIAITAALAVASLNVGMAVGPAHAKMSAEEQCEVMPANIRAAVQGAEASKARRALSKASIGAALCEAGNEREARKKFAQALKALGMTETELAQR</sequence>
<evidence type="ECO:0000313" key="2">
    <source>
        <dbReference type="EMBL" id="MBV7256565.1"/>
    </source>
</evidence>
<reference evidence="2 3" key="1">
    <citation type="submission" date="2021-04" db="EMBL/GenBank/DDBJ databases">
        <authorList>
            <person name="Pira H."/>
            <person name="Risdian C."/>
            <person name="Wink J."/>
        </authorList>
    </citation>
    <scope>NUCLEOTIDE SEQUENCE [LARGE SCALE GENOMIC DNA]</scope>
    <source>
        <strain evidence="2 3">WHA3</strain>
    </source>
</reference>
<accession>A0ABS6SDS5</accession>
<feature type="chain" id="PRO_5045560446" evidence="1">
    <location>
        <begin position="28"/>
        <end position="97"/>
    </location>
</feature>
<dbReference type="RefSeq" id="WP_218445221.1">
    <property type="nucleotide sequence ID" value="NZ_JAGSPA010000002.1"/>
</dbReference>